<dbReference type="InterPro" id="IPR052929">
    <property type="entry name" value="RNase_H-like_EbsB-rel"/>
</dbReference>
<evidence type="ECO:0000259" key="1">
    <source>
        <dbReference type="Pfam" id="PF13966"/>
    </source>
</evidence>
<dbReference type="AlphaFoldDB" id="A0AAW2BR72"/>
<protein>
    <recommendedName>
        <fullName evidence="1">Reverse transcriptase zinc-binding domain-containing protein</fullName>
    </recommendedName>
</protein>
<organism evidence="2 3">
    <name type="scientific">Lithocarpus litseifolius</name>
    <dbReference type="NCBI Taxonomy" id="425828"/>
    <lineage>
        <taxon>Eukaryota</taxon>
        <taxon>Viridiplantae</taxon>
        <taxon>Streptophyta</taxon>
        <taxon>Embryophyta</taxon>
        <taxon>Tracheophyta</taxon>
        <taxon>Spermatophyta</taxon>
        <taxon>Magnoliopsida</taxon>
        <taxon>eudicotyledons</taxon>
        <taxon>Gunneridae</taxon>
        <taxon>Pentapetalae</taxon>
        <taxon>rosids</taxon>
        <taxon>fabids</taxon>
        <taxon>Fagales</taxon>
        <taxon>Fagaceae</taxon>
        <taxon>Lithocarpus</taxon>
    </lineage>
</organism>
<gene>
    <name evidence="2" type="ORF">SO802_028748</name>
</gene>
<comment type="caution">
    <text evidence="2">The sequence shown here is derived from an EMBL/GenBank/DDBJ whole genome shotgun (WGS) entry which is preliminary data.</text>
</comment>
<sequence length="313" mass="35131">MEVEMVDGILVPTEAALVKKIPFARSPTEDSLFWPFTANGQYNCKSGYRFLKELEVGVVEDSQLDLDRSLWKSIWSLEVPNKYKNMMWRACKCSLPIKLNLTQKTIIDNSTCDRCYSHIEDSLHAIWGCSGLNDVWDGDRWCFWSREVFADFKELCRWIMEHGNSPELFAIQVRPQPKPKWIAPPPNTYKINYDGAVSDEENKARVGVVIRDCNGEPVEVEAIVACRAVAFGSELGVGCAIMEGDSEYCGISEQPEHRSHQQFQDPNQATSCTSGKATKQLSGALHRGVHLTREIIGSSGRTTNVVLPTPANQ</sequence>
<dbReference type="InterPro" id="IPR026960">
    <property type="entry name" value="RVT-Znf"/>
</dbReference>
<dbReference type="PANTHER" id="PTHR47074:SF48">
    <property type="entry name" value="POLYNUCLEOTIDYL TRANSFERASE, RIBONUCLEASE H-LIKE SUPERFAMILY PROTEIN"/>
    <property type="match status" value="1"/>
</dbReference>
<name>A0AAW2BR72_9ROSI</name>
<dbReference type="Proteomes" id="UP001459277">
    <property type="component" value="Unassembled WGS sequence"/>
</dbReference>
<evidence type="ECO:0000313" key="3">
    <source>
        <dbReference type="Proteomes" id="UP001459277"/>
    </source>
</evidence>
<evidence type="ECO:0000313" key="2">
    <source>
        <dbReference type="EMBL" id="KAK9988509.1"/>
    </source>
</evidence>
<proteinExistence type="predicted"/>
<feature type="domain" description="Reverse transcriptase zinc-binding" evidence="1">
    <location>
        <begin position="42"/>
        <end position="136"/>
    </location>
</feature>
<keyword evidence="3" id="KW-1185">Reference proteome</keyword>
<dbReference type="PANTHER" id="PTHR47074">
    <property type="entry name" value="BNAC02G40300D PROTEIN"/>
    <property type="match status" value="1"/>
</dbReference>
<accession>A0AAW2BR72</accession>
<dbReference type="EMBL" id="JAZDWU010000010">
    <property type="protein sequence ID" value="KAK9988509.1"/>
    <property type="molecule type" value="Genomic_DNA"/>
</dbReference>
<reference evidence="2 3" key="1">
    <citation type="submission" date="2024-01" db="EMBL/GenBank/DDBJ databases">
        <title>A telomere-to-telomere, gap-free genome of sweet tea (Lithocarpus litseifolius).</title>
        <authorList>
            <person name="Zhou J."/>
        </authorList>
    </citation>
    <scope>NUCLEOTIDE SEQUENCE [LARGE SCALE GENOMIC DNA]</scope>
    <source>
        <strain evidence="2">Zhou-2022a</strain>
        <tissue evidence="2">Leaf</tissue>
    </source>
</reference>
<dbReference type="Pfam" id="PF13966">
    <property type="entry name" value="zf-RVT"/>
    <property type="match status" value="1"/>
</dbReference>